<gene>
    <name evidence="1" type="ORF">TrVE_jg12575</name>
</gene>
<accession>A0A9W7FJB9</accession>
<dbReference type="EMBL" id="BRXX01000462">
    <property type="protein sequence ID" value="GMI13257.1"/>
    <property type="molecule type" value="Genomic_DNA"/>
</dbReference>
<reference evidence="2" key="1">
    <citation type="journal article" date="2023" name="Commun. Biol.">
        <title>Genome analysis of Parmales, the sister group of diatoms, reveals the evolutionary specialization of diatoms from phago-mixotrophs to photoautotrophs.</title>
        <authorList>
            <person name="Ban H."/>
            <person name="Sato S."/>
            <person name="Yoshikawa S."/>
            <person name="Yamada K."/>
            <person name="Nakamura Y."/>
            <person name="Ichinomiya M."/>
            <person name="Sato N."/>
            <person name="Blanc-Mathieu R."/>
            <person name="Endo H."/>
            <person name="Kuwata A."/>
            <person name="Ogata H."/>
        </authorList>
    </citation>
    <scope>NUCLEOTIDE SEQUENCE [LARGE SCALE GENOMIC DNA]</scope>
    <source>
        <strain evidence="2">NIES 3699</strain>
    </source>
</reference>
<evidence type="ECO:0000313" key="2">
    <source>
        <dbReference type="Proteomes" id="UP001165160"/>
    </source>
</evidence>
<sequence>MSLAATFKIAHAVAMSTMPTSVPTKIQPNLSSSVQTMLAVDDATASAEFRKKASVKALSKWCLRVLNVRQENPRVMQRQVKCVQMLK</sequence>
<organism evidence="1 2">
    <name type="scientific">Triparma verrucosa</name>
    <dbReference type="NCBI Taxonomy" id="1606542"/>
    <lineage>
        <taxon>Eukaryota</taxon>
        <taxon>Sar</taxon>
        <taxon>Stramenopiles</taxon>
        <taxon>Ochrophyta</taxon>
        <taxon>Bolidophyceae</taxon>
        <taxon>Parmales</taxon>
        <taxon>Triparmaceae</taxon>
        <taxon>Triparma</taxon>
    </lineage>
</organism>
<comment type="caution">
    <text evidence="1">The sequence shown here is derived from an EMBL/GenBank/DDBJ whole genome shotgun (WGS) entry which is preliminary data.</text>
</comment>
<protein>
    <submittedName>
        <fullName evidence="1">Uncharacterized protein</fullName>
    </submittedName>
</protein>
<dbReference type="Proteomes" id="UP001165160">
    <property type="component" value="Unassembled WGS sequence"/>
</dbReference>
<name>A0A9W7FJB9_9STRA</name>
<evidence type="ECO:0000313" key="1">
    <source>
        <dbReference type="EMBL" id="GMI13257.1"/>
    </source>
</evidence>
<dbReference type="AlphaFoldDB" id="A0A9W7FJB9"/>
<keyword evidence="2" id="KW-1185">Reference proteome</keyword>
<proteinExistence type="predicted"/>